<keyword evidence="5" id="KW-0067">ATP-binding</keyword>
<gene>
    <name evidence="7" type="primary">cobU</name>
    <name evidence="7" type="ORF">KZY68_06455</name>
</gene>
<evidence type="ECO:0000256" key="4">
    <source>
        <dbReference type="ARBA" id="ARBA00022777"/>
    </source>
</evidence>
<dbReference type="AlphaFoldDB" id="A0AAW4NNR5"/>
<evidence type="ECO:0000256" key="6">
    <source>
        <dbReference type="ARBA" id="ARBA00023134"/>
    </source>
</evidence>
<dbReference type="EC" id="2.7.1.156" evidence="7"/>
<proteinExistence type="predicted"/>
<organism evidence="7 8">
    <name type="scientific">Segatella salivae</name>
    <dbReference type="NCBI Taxonomy" id="228604"/>
    <lineage>
        <taxon>Bacteria</taxon>
        <taxon>Pseudomonadati</taxon>
        <taxon>Bacteroidota</taxon>
        <taxon>Bacteroidia</taxon>
        <taxon>Bacteroidales</taxon>
        <taxon>Prevotellaceae</taxon>
        <taxon>Segatella</taxon>
    </lineage>
</organism>
<protein>
    <submittedName>
        <fullName evidence="7">Bifunctional adenosylcobinamide kinase/adenosylcobinamide-phosphate guanylyltransferase</fullName>
        <ecNumber evidence="7">2.7.1.156</ecNumber>
        <ecNumber evidence="7">2.7.7.62</ecNumber>
    </submittedName>
</protein>
<dbReference type="EMBL" id="JAHXRF010000008">
    <property type="protein sequence ID" value="MBW4865657.1"/>
    <property type="molecule type" value="Genomic_DNA"/>
</dbReference>
<evidence type="ECO:0000256" key="5">
    <source>
        <dbReference type="ARBA" id="ARBA00022840"/>
    </source>
</evidence>
<dbReference type="GO" id="GO:0008820">
    <property type="term" value="F:cobinamide phosphate guanylyltransferase activity"/>
    <property type="evidence" value="ECO:0007669"/>
    <property type="project" value="UniProtKB-EC"/>
</dbReference>
<keyword evidence="1" id="KW-0169">Cobalamin biosynthesis</keyword>
<name>A0AAW4NNR5_9BACT</name>
<reference evidence="7" key="1">
    <citation type="submission" date="2021-07" db="EMBL/GenBank/DDBJ databases">
        <title>Genomic diversity and antimicrobial resistance of Prevotella spp. isolated from chronic lung disease airways.</title>
        <authorList>
            <person name="Webb K.A."/>
            <person name="Olagoke O.S."/>
            <person name="Baird T."/>
            <person name="Neill J."/>
            <person name="Pham A."/>
            <person name="Wells T.J."/>
            <person name="Ramsay K.A."/>
            <person name="Bell S.C."/>
            <person name="Sarovich D.S."/>
            <person name="Price E.P."/>
        </authorList>
    </citation>
    <scope>NUCLEOTIDE SEQUENCE</scope>
    <source>
        <strain evidence="7">SCHI0047.S.3</strain>
    </source>
</reference>
<dbReference type="GO" id="GO:0005524">
    <property type="term" value="F:ATP binding"/>
    <property type="evidence" value="ECO:0007669"/>
    <property type="project" value="UniProtKB-KW"/>
</dbReference>
<keyword evidence="6" id="KW-0342">GTP-binding</keyword>
<evidence type="ECO:0000256" key="2">
    <source>
        <dbReference type="ARBA" id="ARBA00022679"/>
    </source>
</evidence>
<evidence type="ECO:0000256" key="3">
    <source>
        <dbReference type="ARBA" id="ARBA00022741"/>
    </source>
</evidence>
<evidence type="ECO:0000313" key="7">
    <source>
        <dbReference type="EMBL" id="MBW4865657.1"/>
    </source>
</evidence>
<keyword evidence="7" id="KW-0548">Nucleotidyltransferase</keyword>
<comment type="caution">
    <text evidence="7">The sequence shown here is derived from an EMBL/GenBank/DDBJ whole genome shotgun (WGS) entry which is preliminary data.</text>
</comment>
<dbReference type="Proteomes" id="UP001196873">
    <property type="component" value="Unassembled WGS sequence"/>
</dbReference>
<dbReference type="GO" id="GO:0009236">
    <property type="term" value="P:cobalamin biosynthetic process"/>
    <property type="evidence" value="ECO:0007669"/>
    <property type="project" value="UniProtKB-KW"/>
</dbReference>
<dbReference type="PIRSF" id="PIRSF006135">
    <property type="entry name" value="CobU"/>
    <property type="match status" value="1"/>
</dbReference>
<dbReference type="PANTHER" id="PTHR34848:SF1">
    <property type="entry name" value="BIFUNCTIONAL ADENOSYLCOBALAMIN BIOSYNTHESIS PROTEIN COBU"/>
    <property type="match status" value="1"/>
</dbReference>
<dbReference type="Pfam" id="PF02283">
    <property type="entry name" value="CobU"/>
    <property type="match status" value="1"/>
</dbReference>
<keyword evidence="3" id="KW-0547">Nucleotide-binding</keyword>
<evidence type="ECO:0000313" key="8">
    <source>
        <dbReference type="Proteomes" id="UP001196873"/>
    </source>
</evidence>
<keyword evidence="4 7" id="KW-0418">Kinase</keyword>
<dbReference type="GO" id="GO:0005525">
    <property type="term" value="F:GTP binding"/>
    <property type="evidence" value="ECO:0007669"/>
    <property type="project" value="UniProtKB-KW"/>
</dbReference>
<evidence type="ECO:0000256" key="1">
    <source>
        <dbReference type="ARBA" id="ARBA00022573"/>
    </source>
</evidence>
<sequence>MKKIILITGGQRSGKSMYAERLALSMTDQPIYFATARIWDEEFKERVKRHQARRGDNWTNIEEEKYLSHHTIYNKVCVVDCITLWCTNFFFDANQNNPKEPVIDKALDAIKKEFDQFTAQDATFIFVTNEIGSGGVSDNVVQRRFTDMEGWMNQYVASKADEVVLMVSGIPVKIK</sequence>
<dbReference type="PANTHER" id="PTHR34848">
    <property type="match status" value="1"/>
</dbReference>
<dbReference type="RefSeq" id="WP_219427712.1">
    <property type="nucleotide sequence ID" value="NZ_JAHXRD010000009.1"/>
</dbReference>
<dbReference type="InterPro" id="IPR003203">
    <property type="entry name" value="CobU/CobP"/>
</dbReference>
<dbReference type="CDD" id="cd00544">
    <property type="entry name" value="CobU"/>
    <property type="match status" value="1"/>
</dbReference>
<dbReference type="GO" id="GO:0043752">
    <property type="term" value="F:adenosylcobinamide kinase activity"/>
    <property type="evidence" value="ECO:0007669"/>
    <property type="project" value="UniProtKB-EC"/>
</dbReference>
<dbReference type="EC" id="2.7.7.62" evidence="7"/>
<accession>A0AAW4NNR5</accession>
<dbReference type="NCBIfam" id="NF004469">
    <property type="entry name" value="PRK05800.1"/>
    <property type="match status" value="1"/>
</dbReference>
<keyword evidence="2 7" id="KW-0808">Transferase</keyword>